<gene>
    <name evidence="2" type="ORF">Pcinc_030091</name>
</gene>
<dbReference type="InterPro" id="IPR052674">
    <property type="entry name" value="SelWTH-like"/>
</dbReference>
<dbReference type="Pfam" id="PF10262">
    <property type="entry name" value="Rdx"/>
    <property type="match status" value="1"/>
</dbReference>
<dbReference type="PANTHER" id="PTHR33638:SF1">
    <property type="entry name" value="SELENOPROTEIN H"/>
    <property type="match status" value="1"/>
</dbReference>
<dbReference type="NCBIfam" id="TIGR02174">
    <property type="entry name" value="CXXU_selWTH"/>
    <property type="match status" value="1"/>
</dbReference>
<name>A0AAE1EZ04_PETCI</name>
<dbReference type="EMBL" id="JAWQEG010003844">
    <property type="protein sequence ID" value="KAK3864207.1"/>
    <property type="molecule type" value="Genomic_DNA"/>
</dbReference>
<dbReference type="Proteomes" id="UP001286313">
    <property type="component" value="Unassembled WGS sequence"/>
</dbReference>
<dbReference type="InterPro" id="IPR011893">
    <property type="entry name" value="Selenoprotein_Rdx-typ"/>
</dbReference>
<sequence>MGLVTDGIRKKFPDIEVELNPKKPRSKTFEITITFDDGESVLVWSGLKKGPPRKLKFPDVAEVIETIQNHI</sequence>
<accession>A0AAE1EZ04</accession>
<dbReference type="GO" id="GO:0005794">
    <property type="term" value="C:Golgi apparatus"/>
    <property type="evidence" value="ECO:0007669"/>
    <property type="project" value="TreeGrafter"/>
</dbReference>
<keyword evidence="3" id="KW-1185">Reference proteome</keyword>
<proteinExistence type="predicted"/>
<organism evidence="2 3">
    <name type="scientific">Petrolisthes cinctipes</name>
    <name type="common">Flat porcelain crab</name>
    <dbReference type="NCBI Taxonomy" id="88211"/>
    <lineage>
        <taxon>Eukaryota</taxon>
        <taxon>Metazoa</taxon>
        <taxon>Ecdysozoa</taxon>
        <taxon>Arthropoda</taxon>
        <taxon>Crustacea</taxon>
        <taxon>Multicrustacea</taxon>
        <taxon>Malacostraca</taxon>
        <taxon>Eumalacostraca</taxon>
        <taxon>Eucarida</taxon>
        <taxon>Decapoda</taxon>
        <taxon>Pleocyemata</taxon>
        <taxon>Anomura</taxon>
        <taxon>Galatheoidea</taxon>
        <taxon>Porcellanidae</taxon>
        <taxon>Petrolisthes</taxon>
    </lineage>
</organism>
<reference evidence="2" key="1">
    <citation type="submission" date="2023-10" db="EMBL/GenBank/DDBJ databases">
        <title>Genome assemblies of two species of porcelain crab, Petrolisthes cinctipes and Petrolisthes manimaculis (Anomura: Porcellanidae).</title>
        <authorList>
            <person name="Angst P."/>
        </authorList>
    </citation>
    <scope>NUCLEOTIDE SEQUENCE</scope>
    <source>
        <strain evidence="2">PB745_01</strain>
        <tissue evidence="2">Gill</tissue>
    </source>
</reference>
<dbReference type="PANTHER" id="PTHR33638">
    <property type="entry name" value="SELENOPROTEIN H"/>
    <property type="match status" value="1"/>
</dbReference>
<protein>
    <submittedName>
        <fullName evidence="2">Uncharacterized protein</fullName>
    </submittedName>
</protein>
<keyword evidence="1" id="KW-0676">Redox-active center</keyword>
<evidence type="ECO:0000256" key="1">
    <source>
        <dbReference type="ARBA" id="ARBA00023284"/>
    </source>
</evidence>
<evidence type="ECO:0000313" key="2">
    <source>
        <dbReference type="EMBL" id="KAK3864207.1"/>
    </source>
</evidence>
<dbReference type="Gene3D" id="3.40.30.10">
    <property type="entry name" value="Glutaredoxin"/>
    <property type="match status" value="1"/>
</dbReference>
<dbReference type="AlphaFoldDB" id="A0AAE1EZ04"/>
<comment type="caution">
    <text evidence="2">The sequence shown here is derived from an EMBL/GenBank/DDBJ whole genome shotgun (WGS) entry which is preliminary data.</text>
</comment>
<evidence type="ECO:0000313" key="3">
    <source>
        <dbReference type="Proteomes" id="UP001286313"/>
    </source>
</evidence>